<reference evidence="4 5" key="1">
    <citation type="submission" date="2023-07" db="EMBL/GenBank/DDBJ databases">
        <title>Genomic Encyclopedia of Type Strains, Phase IV (KMG-IV): sequencing the most valuable type-strain genomes for metagenomic binning, comparative biology and taxonomic classification.</title>
        <authorList>
            <person name="Goeker M."/>
        </authorList>
    </citation>
    <scope>NUCLEOTIDE SEQUENCE [LARGE SCALE GENOMIC DNA]</scope>
    <source>
        <strain evidence="4 5">DSM 18695</strain>
    </source>
</reference>
<dbReference type="Gene3D" id="3.40.630.30">
    <property type="match status" value="1"/>
</dbReference>
<dbReference type="PANTHER" id="PTHR43072:SF23">
    <property type="entry name" value="UPF0039 PROTEIN C11D3.02C"/>
    <property type="match status" value="1"/>
</dbReference>
<keyword evidence="2 4" id="KW-0012">Acyltransferase</keyword>
<dbReference type="InterPro" id="IPR000182">
    <property type="entry name" value="GNAT_dom"/>
</dbReference>
<evidence type="ECO:0000259" key="3">
    <source>
        <dbReference type="PROSITE" id="PS51186"/>
    </source>
</evidence>
<protein>
    <submittedName>
        <fullName evidence="4">Phosphinothricin acetyltransferase</fullName>
        <ecNumber evidence="4">2.3.1.183</ecNumber>
    </submittedName>
</protein>
<dbReference type="InterPro" id="IPR016181">
    <property type="entry name" value="Acyl_CoA_acyltransferase"/>
</dbReference>
<dbReference type="CDD" id="cd04301">
    <property type="entry name" value="NAT_SF"/>
    <property type="match status" value="1"/>
</dbReference>
<evidence type="ECO:0000313" key="4">
    <source>
        <dbReference type="EMBL" id="MDQ0466151.1"/>
    </source>
</evidence>
<evidence type="ECO:0000256" key="1">
    <source>
        <dbReference type="ARBA" id="ARBA00022679"/>
    </source>
</evidence>
<evidence type="ECO:0000256" key="2">
    <source>
        <dbReference type="ARBA" id="ARBA00023315"/>
    </source>
</evidence>
<dbReference type="PROSITE" id="PS51186">
    <property type="entry name" value="GNAT"/>
    <property type="match status" value="1"/>
</dbReference>
<comment type="caution">
    <text evidence="4">The sequence shown here is derived from an EMBL/GenBank/DDBJ whole genome shotgun (WGS) entry which is preliminary data.</text>
</comment>
<gene>
    <name evidence="4" type="ORF">QO010_003944</name>
</gene>
<proteinExistence type="predicted"/>
<accession>A0ABU0IVV7</accession>
<dbReference type="Pfam" id="PF13420">
    <property type="entry name" value="Acetyltransf_4"/>
    <property type="match status" value="1"/>
</dbReference>
<dbReference type="GO" id="GO:0102971">
    <property type="term" value="F:phosphinothricin N-acetyltransferase activity"/>
    <property type="evidence" value="ECO:0007669"/>
    <property type="project" value="UniProtKB-EC"/>
</dbReference>
<dbReference type="NCBIfam" id="NF040504">
    <property type="entry name" value="resist_ArsN1b"/>
    <property type="match status" value="1"/>
</dbReference>
<dbReference type="EMBL" id="JAUSVS010000009">
    <property type="protein sequence ID" value="MDQ0466151.1"/>
    <property type="molecule type" value="Genomic_DNA"/>
</dbReference>
<keyword evidence="5" id="KW-1185">Reference proteome</keyword>
<dbReference type="RefSeq" id="WP_307352024.1">
    <property type="nucleotide sequence ID" value="NZ_JAUSVS010000009.1"/>
</dbReference>
<dbReference type="EC" id="2.3.1.183" evidence="4"/>
<dbReference type="Proteomes" id="UP001228905">
    <property type="component" value="Unassembled WGS sequence"/>
</dbReference>
<organism evidence="4 5">
    <name type="scientific">Caulobacter ginsengisoli</name>
    <dbReference type="NCBI Taxonomy" id="400775"/>
    <lineage>
        <taxon>Bacteria</taxon>
        <taxon>Pseudomonadati</taxon>
        <taxon>Pseudomonadota</taxon>
        <taxon>Alphaproteobacteria</taxon>
        <taxon>Caulobacterales</taxon>
        <taxon>Caulobacteraceae</taxon>
        <taxon>Caulobacter</taxon>
    </lineage>
</organism>
<keyword evidence="1 4" id="KW-0808">Transferase</keyword>
<feature type="domain" description="N-acetyltransferase" evidence="3">
    <location>
        <begin position="1"/>
        <end position="153"/>
    </location>
</feature>
<name>A0ABU0IVV7_9CAUL</name>
<dbReference type="PANTHER" id="PTHR43072">
    <property type="entry name" value="N-ACETYLTRANSFERASE"/>
    <property type="match status" value="1"/>
</dbReference>
<dbReference type="SUPFAM" id="SSF55729">
    <property type="entry name" value="Acyl-CoA N-acyltransferases (Nat)"/>
    <property type="match status" value="1"/>
</dbReference>
<evidence type="ECO:0000313" key="5">
    <source>
        <dbReference type="Proteomes" id="UP001228905"/>
    </source>
</evidence>
<sequence length="179" mass="19581">MIIRDASPQDAPAVAAIYGPIVRDTAISFETEPPTPDEMARRVAATLPDFPWLAAEEDGAFLGYAYAGAHRPTASYRWSANVSIYLAETARGRGVGKALYRDLLARLRRQGICSVFAGIALPNSASVALHESVGFAPVGVYRRVGYKLGAWRDVGWWGQSLVDDDSPPPEFIPYRDLRQ</sequence>